<evidence type="ECO:0000256" key="5">
    <source>
        <dbReference type="SAM" id="SignalP"/>
    </source>
</evidence>
<evidence type="ECO:0000256" key="3">
    <source>
        <dbReference type="ARBA" id="ARBA00022729"/>
    </source>
</evidence>
<keyword evidence="2" id="KW-0372">Hormone</keyword>
<comment type="similarity">
    <text evidence="1">Belongs to the plant rapid alkalinization factor (RALF) family.</text>
</comment>
<feature type="chain" id="PRO_5035846900" evidence="5">
    <location>
        <begin position="36"/>
        <end position="125"/>
    </location>
</feature>
<gene>
    <name evidence="6" type="ORF">KFK09_008264</name>
</gene>
<dbReference type="GO" id="GO:0019722">
    <property type="term" value="P:calcium-mediated signaling"/>
    <property type="evidence" value="ECO:0007669"/>
    <property type="project" value="TreeGrafter"/>
</dbReference>
<evidence type="ECO:0000313" key="6">
    <source>
        <dbReference type="EMBL" id="KAI0515599.1"/>
    </source>
</evidence>
<dbReference type="GO" id="GO:0005179">
    <property type="term" value="F:hormone activity"/>
    <property type="evidence" value="ECO:0007669"/>
    <property type="project" value="UniProtKB-KW"/>
</dbReference>
<accession>A0A8T3BM96</accession>
<comment type="caution">
    <text evidence="6">The sequence shown here is derived from an EMBL/GenBank/DDBJ whole genome shotgun (WGS) entry which is preliminary data.</text>
</comment>
<reference evidence="6" key="1">
    <citation type="journal article" date="2022" name="Front. Genet.">
        <title>Chromosome-Scale Assembly of the Dendrobium nobile Genome Provides Insights Into the Molecular Mechanism of the Biosynthesis of the Medicinal Active Ingredient of Dendrobium.</title>
        <authorList>
            <person name="Xu Q."/>
            <person name="Niu S.-C."/>
            <person name="Li K.-L."/>
            <person name="Zheng P.-J."/>
            <person name="Zhang X.-J."/>
            <person name="Jia Y."/>
            <person name="Liu Y."/>
            <person name="Niu Y.-X."/>
            <person name="Yu L.-H."/>
            <person name="Chen D.-F."/>
            <person name="Zhang G.-Q."/>
        </authorList>
    </citation>
    <scope>NUCLEOTIDE SEQUENCE</scope>
    <source>
        <tissue evidence="6">Leaf</tissue>
    </source>
</reference>
<organism evidence="6 7">
    <name type="scientific">Dendrobium nobile</name>
    <name type="common">Orchid</name>
    <dbReference type="NCBI Taxonomy" id="94219"/>
    <lineage>
        <taxon>Eukaryota</taxon>
        <taxon>Viridiplantae</taxon>
        <taxon>Streptophyta</taxon>
        <taxon>Embryophyta</taxon>
        <taxon>Tracheophyta</taxon>
        <taxon>Spermatophyta</taxon>
        <taxon>Magnoliopsida</taxon>
        <taxon>Liliopsida</taxon>
        <taxon>Asparagales</taxon>
        <taxon>Orchidaceae</taxon>
        <taxon>Epidendroideae</taxon>
        <taxon>Malaxideae</taxon>
        <taxon>Dendrobiinae</taxon>
        <taxon>Dendrobium</taxon>
    </lineage>
</organism>
<dbReference type="GO" id="GO:0009506">
    <property type="term" value="C:plasmodesma"/>
    <property type="evidence" value="ECO:0007669"/>
    <property type="project" value="TreeGrafter"/>
</dbReference>
<dbReference type="Pfam" id="PF05498">
    <property type="entry name" value="RALF"/>
    <property type="match status" value="1"/>
</dbReference>
<keyword evidence="4" id="KW-1015">Disulfide bond</keyword>
<protein>
    <submittedName>
        <fullName evidence="6">Uncharacterized protein</fullName>
    </submittedName>
</protein>
<keyword evidence="7" id="KW-1185">Reference proteome</keyword>
<proteinExistence type="inferred from homology"/>
<dbReference type="InterPro" id="IPR008801">
    <property type="entry name" value="RALF"/>
</dbReference>
<name>A0A8T3BM96_DENNO</name>
<dbReference type="Proteomes" id="UP000829196">
    <property type="component" value="Unassembled WGS sequence"/>
</dbReference>
<evidence type="ECO:0000256" key="2">
    <source>
        <dbReference type="ARBA" id="ARBA00022702"/>
    </source>
</evidence>
<sequence>MANLEKKKKKTPTVIFSILLLQLILLFLQSQAISSSELNCRRSAGECEWEAEAEAEAEMESETSRRMLWGALQKHYISYAVLRSDRVPCDRPGTPYYSCHGDGEPRANPYVRGCSIIAGCRQGSP</sequence>
<dbReference type="OrthoDB" id="1613518at2759"/>
<evidence type="ECO:0000256" key="4">
    <source>
        <dbReference type="ARBA" id="ARBA00023157"/>
    </source>
</evidence>
<evidence type="ECO:0000256" key="1">
    <source>
        <dbReference type="ARBA" id="ARBA00009178"/>
    </source>
</evidence>
<dbReference type="PANTHER" id="PTHR33136:SF36">
    <property type="entry name" value="PROTEIN RALF-LIKE 31"/>
    <property type="match status" value="1"/>
</dbReference>
<keyword evidence="3 5" id="KW-0732">Signal</keyword>
<dbReference type="EMBL" id="JAGYWB010000007">
    <property type="protein sequence ID" value="KAI0515599.1"/>
    <property type="molecule type" value="Genomic_DNA"/>
</dbReference>
<dbReference type="PANTHER" id="PTHR33136">
    <property type="entry name" value="RAPID ALKALINIZATION FACTOR-LIKE"/>
    <property type="match status" value="1"/>
</dbReference>
<feature type="signal peptide" evidence="5">
    <location>
        <begin position="1"/>
        <end position="35"/>
    </location>
</feature>
<dbReference type="AlphaFoldDB" id="A0A8T3BM96"/>
<evidence type="ECO:0000313" key="7">
    <source>
        <dbReference type="Proteomes" id="UP000829196"/>
    </source>
</evidence>